<sequence length="160" mass="17891">MSINPLAINQQIQKLIENAPPEANIKQAIEVVSPVIRTVAQQLQHLEYYILQSVSNQWLQATVAHKDNPSQPKRVIYAYPSLAAAAGDRLAKSNPGLMALPIPVARLLFQLPSIEPVDSLIFLETDSRDQAIEVRRDDLKKMFQAHLQQNMKPQVPPNIA</sequence>
<dbReference type="EMBL" id="QBMC01000101">
    <property type="protein sequence ID" value="PZO14868.1"/>
    <property type="molecule type" value="Genomic_DNA"/>
</dbReference>
<dbReference type="AlphaFoldDB" id="A0A2W4W6U6"/>
<reference evidence="2" key="1">
    <citation type="submission" date="2018-04" db="EMBL/GenBank/DDBJ databases">
        <authorList>
            <person name="Cornet L."/>
        </authorList>
    </citation>
    <scope>NUCLEOTIDE SEQUENCE [LARGE SCALE GENOMIC DNA]</scope>
</reference>
<accession>A0A2W4W6U6</accession>
<evidence type="ECO:0000313" key="1">
    <source>
        <dbReference type="EMBL" id="PZO14868.1"/>
    </source>
</evidence>
<gene>
    <name evidence="1" type="ORF">DCF25_14450</name>
</gene>
<proteinExistence type="predicted"/>
<comment type="caution">
    <text evidence="1">The sequence shown here is derived from an EMBL/GenBank/DDBJ whole genome shotgun (WGS) entry which is preliminary data.</text>
</comment>
<reference evidence="1 2" key="2">
    <citation type="submission" date="2018-06" db="EMBL/GenBank/DDBJ databases">
        <title>Metagenomic assembly of (sub)arctic Cyanobacteria and their associated microbiome from non-axenic cultures.</title>
        <authorList>
            <person name="Baurain D."/>
        </authorList>
    </citation>
    <scope>NUCLEOTIDE SEQUENCE [LARGE SCALE GENOMIC DNA]</scope>
    <source>
        <strain evidence="1">ULC129bin1</strain>
    </source>
</reference>
<protein>
    <submittedName>
        <fullName evidence="1">Uncharacterized protein</fullName>
    </submittedName>
</protein>
<name>A0A2W4W6U6_9CYAN</name>
<organism evidence="1 2">
    <name type="scientific">Leptolyngbya foveolarum</name>
    <dbReference type="NCBI Taxonomy" id="47253"/>
    <lineage>
        <taxon>Bacteria</taxon>
        <taxon>Bacillati</taxon>
        <taxon>Cyanobacteriota</taxon>
        <taxon>Cyanophyceae</taxon>
        <taxon>Leptolyngbyales</taxon>
        <taxon>Leptolyngbyaceae</taxon>
        <taxon>Leptolyngbya group</taxon>
        <taxon>Leptolyngbya</taxon>
    </lineage>
</organism>
<evidence type="ECO:0000313" key="2">
    <source>
        <dbReference type="Proteomes" id="UP000249354"/>
    </source>
</evidence>
<dbReference type="Proteomes" id="UP000249354">
    <property type="component" value="Unassembled WGS sequence"/>
</dbReference>